<organism evidence="3 4">
    <name type="scientific">Xylaria hypoxylon</name>
    <dbReference type="NCBI Taxonomy" id="37992"/>
    <lineage>
        <taxon>Eukaryota</taxon>
        <taxon>Fungi</taxon>
        <taxon>Dikarya</taxon>
        <taxon>Ascomycota</taxon>
        <taxon>Pezizomycotina</taxon>
        <taxon>Sordariomycetes</taxon>
        <taxon>Xylariomycetidae</taxon>
        <taxon>Xylariales</taxon>
        <taxon>Xylariaceae</taxon>
        <taxon>Xylaria</taxon>
    </lineage>
</organism>
<evidence type="ECO:0000256" key="1">
    <source>
        <dbReference type="SAM" id="MobiDB-lite"/>
    </source>
</evidence>
<accession>A0A4Z0Y6T6</accession>
<evidence type="ECO:0000313" key="3">
    <source>
        <dbReference type="EMBL" id="TGJ75295.1"/>
    </source>
</evidence>
<comment type="caution">
    <text evidence="3">The sequence shown here is derived from an EMBL/GenBank/DDBJ whole genome shotgun (WGS) entry which is preliminary data.</text>
</comment>
<name>A0A4Z0Y6T6_9PEZI</name>
<feature type="compositionally biased region" description="Basic and acidic residues" evidence="1">
    <location>
        <begin position="30"/>
        <end position="46"/>
    </location>
</feature>
<proteinExistence type="predicted"/>
<gene>
    <name evidence="3" type="ORF">E0Z10_g11030</name>
</gene>
<dbReference type="AlphaFoldDB" id="A0A4Z0Y6T6"/>
<feature type="transmembrane region" description="Helical" evidence="2">
    <location>
        <begin position="125"/>
        <end position="152"/>
    </location>
</feature>
<keyword evidence="4" id="KW-1185">Reference proteome</keyword>
<reference evidence="3 4" key="1">
    <citation type="submission" date="2019-03" db="EMBL/GenBank/DDBJ databases">
        <title>Draft genome sequence of Xylaria hypoxylon DSM 108379, a ubiquitous saprotrophic-parasitic fungi on hardwood.</title>
        <authorList>
            <person name="Buettner E."/>
            <person name="Leonhardt S."/>
            <person name="Gebauer A.M."/>
            <person name="Liers C."/>
            <person name="Hofrichter M."/>
            <person name="Kellner H."/>
        </authorList>
    </citation>
    <scope>NUCLEOTIDE SEQUENCE [LARGE SCALE GENOMIC DNA]</scope>
    <source>
        <strain evidence="3 4">DSM 108379</strain>
    </source>
</reference>
<evidence type="ECO:0000313" key="4">
    <source>
        <dbReference type="Proteomes" id="UP000297716"/>
    </source>
</evidence>
<dbReference type="Proteomes" id="UP000297716">
    <property type="component" value="Unassembled WGS sequence"/>
</dbReference>
<evidence type="ECO:0000256" key="2">
    <source>
        <dbReference type="SAM" id="Phobius"/>
    </source>
</evidence>
<dbReference type="EMBL" id="SKBN01000610">
    <property type="protein sequence ID" value="TGJ75295.1"/>
    <property type="molecule type" value="Genomic_DNA"/>
</dbReference>
<keyword evidence="2" id="KW-0472">Membrane</keyword>
<sequence length="162" mass="17595">MVTSIEGEAPKPPQMAVSAKEVSSISSHRFTHERNPDGGFESREDSIPSTPTSAHTINGFDVDIEAIKPAQSQEHLRGASISGNRFNSDSSVWPGQAHWKNKALAAKRKNRSCQWLARLSKRTQIAVKLAIVLLVVGVAVGVGFGISISLGARLWQPKDDQR</sequence>
<feature type="region of interest" description="Disordered" evidence="1">
    <location>
        <begin position="1"/>
        <end position="54"/>
    </location>
</feature>
<dbReference type="OrthoDB" id="5214669at2759"/>
<keyword evidence="2" id="KW-0812">Transmembrane</keyword>
<keyword evidence="2" id="KW-1133">Transmembrane helix</keyword>
<protein>
    <submittedName>
        <fullName evidence="3">Uncharacterized protein</fullName>
    </submittedName>
</protein>